<proteinExistence type="predicted"/>
<dbReference type="Proteomes" id="UP000005038">
    <property type="component" value="Unassembled WGS sequence"/>
</dbReference>
<evidence type="ECO:0000313" key="2">
    <source>
        <dbReference type="Proteomes" id="UP000005038"/>
    </source>
</evidence>
<dbReference type="AlphaFoldDB" id="H5TRP5"/>
<protein>
    <submittedName>
        <fullName evidence="1">Uncharacterized protein</fullName>
    </submittedName>
</protein>
<dbReference type="STRING" id="1108044.GOOTI_202_00090"/>
<sequence length="89" mass="9655">MARTMHLQNLFDELDARLTGGRLVHFSCTYGPGGPRITVRNADDTDTVAVIVRGRGPYFRLIDDDGEALVPVTDDGITTIVQRLTPAAA</sequence>
<name>H5TRP5_GORO1</name>
<comment type="caution">
    <text evidence="1">The sequence shown here is derived from an EMBL/GenBank/DDBJ whole genome shotgun (WGS) entry which is preliminary data.</text>
</comment>
<dbReference type="EMBL" id="BAFB01000202">
    <property type="protein sequence ID" value="GAB36153.1"/>
    <property type="molecule type" value="Genomic_DNA"/>
</dbReference>
<keyword evidence="2" id="KW-1185">Reference proteome</keyword>
<organism evidence="1 2">
    <name type="scientific">Gordonia otitidis (strain DSM 44809 / CCUG 52243 / JCM 12355 / NBRC 100426 / IFM 10032)</name>
    <dbReference type="NCBI Taxonomy" id="1108044"/>
    <lineage>
        <taxon>Bacteria</taxon>
        <taxon>Bacillati</taxon>
        <taxon>Actinomycetota</taxon>
        <taxon>Actinomycetes</taxon>
        <taxon>Mycobacteriales</taxon>
        <taxon>Gordoniaceae</taxon>
        <taxon>Gordonia</taxon>
    </lineage>
</organism>
<dbReference type="OrthoDB" id="9782710at2"/>
<gene>
    <name evidence="1" type="ORF">GOOTI_202_00090</name>
</gene>
<evidence type="ECO:0000313" key="1">
    <source>
        <dbReference type="EMBL" id="GAB36153.1"/>
    </source>
</evidence>
<dbReference type="RefSeq" id="WP_007240337.1">
    <property type="nucleotide sequence ID" value="NZ_BAFB01000202.1"/>
</dbReference>
<accession>H5TRP5</accession>
<reference evidence="1" key="1">
    <citation type="submission" date="2012-02" db="EMBL/GenBank/DDBJ databases">
        <title>Whole genome shotgun sequence of Gordonia otitidis NBRC 100426.</title>
        <authorList>
            <person name="Yoshida I."/>
            <person name="Hosoyama A."/>
            <person name="Tsuchikane K."/>
            <person name="Katsumata H."/>
            <person name="Yamazaki S."/>
            <person name="Fujita N."/>
        </authorList>
    </citation>
    <scope>NUCLEOTIDE SEQUENCE [LARGE SCALE GENOMIC DNA]</scope>
    <source>
        <strain evidence="1">NBRC 100426</strain>
    </source>
</reference>